<name>A0A450XIS2_9GAMM</name>
<accession>A0A450XIS2</accession>
<protein>
    <submittedName>
        <fullName evidence="2">Transposase</fullName>
    </submittedName>
</protein>
<dbReference type="EMBL" id="CAADFO010000046">
    <property type="protein sequence ID" value="VFK29223.1"/>
    <property type="molecule type" value="Genomic_DNA"/>
</dbReference>
<proteinExistence type="predicted"/>
<organism evidence="2">
    <name type="scientific">Candidatus Kentrum sp. MB</name>
    <dbReference type="NCBI Taxonomy" id="2138164"/>
    <lineage>
        <taxon>Bacteria</taxon>
        <taxon>Pseudomonadati</taxon>
        <taxon>Pseudomonadota</taxon>
        <taxon>Gammaproteobacteria</taxon>
        <taxon>Candidatus Kentrum</taxon>
    </lineage>
</organism>
<dbReference type="InterPro" id="IPR002560">
    <property type="entry name" value="Transposase_DDE"/>
</dbReference>
<dbReference type="AlphaFoldDB" id="A0A450XIS2"/>
<evidence type="ECO:0000313" key="2">
    <source>
        <dbReference type="EMBL" id="VFK29223.1"/>
    </source>
</evidence>
<evidence type="ECO:0000259" key="1">
    <source>
        <dbReference type="Pfam" id="PF01610"/>
    </source>
</evidence>
<gene>
    <name evidence="2" type="ORF">BECKMB1821G_GA0114241_104626</name>
</gene>
<reference evidence="2" key="1">
    <citation type="submission" date="2019-02" db="EMBL/GenBank/DDBJ databases">
        <authorList>
            <person name="Gruber-Vodicka R. H."/>
            <person name="Seah K. B. B."/>
        </authorList>
    </citation>
    <scope>NUCLEOTIDE SEQUENCE</scope>
    <source>
        <strain evidence="2">BECK_BZ197</strain>
    </source>
</reference>
<dbReference type="Pfam" id="PF01610">
    <property type="entry name" value="DDE_Tnp_ISL3"/>
    <property type="match status" value="1"/>
</dbReference>
<sequence>MFWSVEMAVEWGRTHQEIGGVRAIEIDEIAWRKRYKNLPLVYQIDSHCKRLLWIGEEQKTKTLLDFSRWFGTERSQDLRYVCSDMWKALLEGNRQESRSVRACAGQISKALDKVRAGEVKELKASG</sequence>
<feature type="domain" description="Transposase IS204/IS1001/IS1096/IS1165 DDE" evidence="1">
    <location>
        <begin position="24"/>
        <end position="124"/>
    </location>
</feature>